<dbReference type="PROSITE" id="PS50931">
    <property type="entry name" value="HTH_LYSR"/>
    <property type="match status" value="1"/>
</dbReference>
<dbReference type="InterPro" id="IPR005119">
    <property type="entry name" value="LysR_subst-bd"/>
</dbReference>
<feature type="domain" description="HTH lysR-type" evidence="5">
    <location>
        <begin position="1"/>
        <end position="58"/>
    </location>
</feature>
<dbReference type="Pfam" id="PF03466">
    <property type="entry name" value="LysR_substrate"/>
    <property type="match status" value="1"/>
</dbReference>
<dbReference type="Gene3D" id="3.40.190.10">
    <property type="entry name" value="Periplasmic binding protein-like II"/>
    <property type="match status" value="2"/>
</dbReference>
<dbReference type="GO" id="GO:0003700">
    <property type="term" value="F:DNA-binding transcription factor activity"/>
    <property type="evidence" value="ECO:0007669"/>
    <property type="project" value="InterPro"/>
</dbReference>
<dbReference type="Proteomes" id="UP000253831">
    <property type="component" value="Unassembled WGS sequence"/>
</dbReference>
<dbReference type="PANTHER" id="PTHR30126:SF40">
    <property type="entry name" value="HTH-TYPE TRANSCRIPTIONAL REGULATOR GLTR"/>
    <property type="match status" value="1"/>
</dbReference>
<dbReference type="Gene3D" id="1.10.10.10">
    <property type="entry name" value="Winged helix-like DNA-binding domain superfamily/Winged helix DNA-binding domain"/>
    <property type="match status" value="1"/>
</dbReference>
<reference evidence="6 7" key="1">
    <citation type="submission" date="2018-05" db="EMBL/GenBank/DDBJ databases">
        <title>Integrated omic analyses show evidence that a Ca. Accumulibacter phosphatis strain performs denitrification under micro-aerobic conditions.</title>
        <authorList>
            <person name="Camejo P.Y."/>
            <person name="Katherine M.D."/>
            <person name="Daniel N.R."/>
        </authorList>
    </citation>
    <scope>NUCLEOTIDE SEQUENCE [LARGE SCALE GENOMIC DNA]</scope>
    <source>
        <strain evidence="6">UW-LDO-IC</strain>
    </source>
</reference>
<dbReference type="PANTHER" id="PTHR30126">
    <property type="entry name" value="HTH-TYPE TRANSCRIPTIONAL REGULATOR"/>
    <property type="match status" value="1"/>
</dbReference>
<protein>
    <submittedName>
        <fullName evidence="6">LysR family transcriptional regulator</fullName>
    </submittedName>
</protein>
<dbReference type="Pfam" id="PF00126">
    <property type="entry name" value="HTH_1"/>
    <property type="match status" value="1"/>
</dbReference>
<keyword evidence="4" id="KW-0804">Transcription</keyword>
<evidence type="ECO:0000313" key="7">
    <source>
        <dbReference type="Proteomes" id="UP000253831"/>
    </source>
</evidence>
<dbReference type="SUPFAM" id="SSF53850">
    <property type="entry name" value="Periplasmic binding protein-like II"/>
    <property type="match status" value="1"/>
</dbReference>
<comment type="similarity">
    <text evidence="1">Belongs to the LysR transcriptional regulatory family.</text>
</comment>
<dbReference type="FunFam" id="1.10.10.10:FF:000001">
    <property type="entry name" value="LysR family transcriptional regulator"/>
    <property type="match status" value="1"/>
</dbReference>
<name>A0A369XV70_9PROT</name>
<dbReference type="InterPro" id="IPR036390">
    <property type="entry name" value="WH_DNA-bd_sf"/>
</dbReference>
<evidence type="ECO:0000256" key="2">
    <source>
        <dbReference type="ARBA" id="ARBA00023015"/>
    </source>
</evidence>
<dbReference type="EMBL" id="QPGA01000009">
    <property type="protein sequence ID" value="RDE51278.1"/>
    <property type="molecule type" value="Genomic_DNA"/>
</dbReference>
<comment type="caution">
    <text evidence="6">The sequence shown here is derived from an EMBL/GenBank/DDBJ whole genome shotgun (WGS) entry which is preliminary data.</text>
</comment>
<sequence length="306" mass="33193">MELTALRTFAAVVDEGGILAASRKLNTVQSNVTSRIRRLEEELGARLFFRSGRGVALAPAGRVLLDYARRMLHLERESGAAVRLVGDGVGELRIGSMETFAALHLPLALKAVRAKHLRLELRIETDTSAMLLNKVLTHKLDCAIVAGPIAHPDLCFDELLVEELVLVHAADANPLLLPLILFREGCAYRTRALAWQRTSGHAIAEAMEFGTLDGILGCVSVGLGWTLMPRRVVEQSRHAADFVVQALPDEISQVPTGLIYLAEAPPLAALQTLTKAVADATTQKLQPQCRAASLMGSAHETEHIVR</sequence>
<dbReference type="InterPro" id="IPR036388">
    <property type="entry name" value="WH-like_DNA-bd_sf"/>
</dbReference>
<keyword evidence="2" id="KW-0805">Transcription regulation</keyword>
<organism evidence="6 7">
    <name type="scientific">Candidatus Accumulibacter meliphilus</name>
    <dbReference type="NCBI Taxonomy" id="2211374"/>
    <lineage>
        <taxon>Bacteria</taxon>
        <taxon>Pseudomonadati</taxon>
        <taxon>Pseudomonadota</taxon>
        <taxon>Betaproteobacteria</taxon>
        <taxon>Candidatus Accumulibacter</taxon>
    </lineage>
</organism>
<dbReference type="SUPFAM" id="SSF46785">
    <property type="entry name" value="Winged helix' DNA-binding domain"/>
    <property type="match status" value="1"/>
</dbReference>
<evidence type="ECO:0000313" key="6">
    <source>
        <dbReference type="EMBL" id="RDE51278.1"/>
    </source>
</evidence>
<evidence type="ECO:0000256" key="4">
    <source>
        <dbReference type="ARBA" id="ARBA00023163"/>
    </source>
</evidence>
<dbReference type="PRINTS" id="PR00039">
    <property type="entry name" value="HTHLYSR"/>
</dbReference>
<dbReference type="InterPro" id="IPR000847">
    <property type="entry name" value="LysR_HTH_N"/>
</dbReference>
<keyword evidence="3" id="KW-0238">DNA-binding</keyword>
<evidence type="ECO:0000259" key="5">
    <source>
        <dbReference type="PROSITE" id="PS50931"/>
    </source>
</evidence>
<dbReference type="GO" id="GO:0000976">
    <property type="term" value="F:transcription cis-regulatory region binding"/>
    <property type="evidence" value="ECO:0007669"/>
    <property type="project" value="TreeGrafter"/>
</dbReference>
<evidence type="ECO:0000256" key="3">
    <source>
        <dbReference type="ARBA" id="ARBA00023125"/>
    </source>
</evidence>
<gene>
    <name evidence="6" type="ORF">DVS81_07260</name>
</gene>
<dbReference type="AlphaFoldDB" id="A0A369XV70"/>
<accession>A0A369XV70</accession>
<proteinExistence type="inferred from homology"/>
<evidence type="ECO:0000256" key="1">
    <source>
        <dbReference type="ARBA" id="ARBA00009437"/>
    </source>
</evidence>